<evidence type="ECO:0000313" key="6">
    <source>
        <dbReference type="EMBL" id="ARO13520.1"/>
    </source>
</evidence>
<keyword evidence="2" id="KW-0229">DNA integration</keyword>
<keyword evidence="4" id="KW-0233">DNA recombination</keyword>
<dbReference type="InterPro" id="IPR010998">
    <property type="entry name" value="Integrase_recombinase_N"/>
</dbReference>
<reference evidence="6 7" key="1">
    <citation type="submission" date="2017-02" db="EMBL/GenBank/DDBJ databases">
        <title>Ketogulonicigenium robustum SPU B003 Genome sequencing and assembly.</title>
        <authorList>
            <person name="Li Y."/>
            <person name="Liu L."/>
            <person name="Wang C."/>
            <person name="Zhang M."/>
            <person name="Zhang T."/>
            <person name="Zhang Y."/>
        </authorList>
    </citation>
    <scope>NUCLEOTIDE SEQUENCE [LARGE SCALE GENOMIC DNA]</scope>
    <source>
        <strain evidence="6 7">SPU_B003</strain>
    </source>
</reference>
<evidence type="ECO:0000256" key="4">
    <source>
        <dbReference type="ARBA" id="ARBA00023172"/>
    </source>
</evidence>
<dbReference type="Gene3D" id="1.10.443.10">
    <property type="entry name" value="Intergrase catalytic core"/>
    <property type="match status" value="1"/>
</dbReference>
<dbReference type="GO" id="GO:0015074">
    <property type="term" value="P:DNA integration"/>
    <property type="evidence" value="ECO:0007669"/>
    <property type="project" value="UniProtKB-KW"/>
</dbReference>
<dbReference type="GO" id="GO:0003677">
    <property type="term" value="F:DNA binding"/>
    <property type="evidence" value="ECO:0007669"/>
    <property type="project" value="UniProtKB-KW"/>
</dbReference>
<dbReference type="KEGG" id="kro:BVG79_00160"/>
<dbReference type="Pfam" id="PF00589">
    <property type="entry name" value="Phage_integrase"/>
    <property type="match status" value="1"/>
</dbReference>
<name>A0A1W6NWN9_9RHOB</name>
<dbReference type="RefSeq" id="WP_085785229.1">
    <property type="nucleotide sequence ID" value="NZ_CP019937.1"/>
</dbReference>
<dbReference type="InterPro" id="IPR013762">
    <property type="entry name" value="Integrase-like_cat_sf"/>
</dbReference>
<dbReference type="InterPro" id="IPR025166">
    <property type="entry name" value="Integrase_DNA_bind_dom"/>
</dbReference>
<evidence type="ECO:0000259" key="5">
    <source>
        <dbReference type="PROSITE" id="PS51898"/>
    </source>
</evidence>
<evidence type="ECO:0000313" key="7">
    <source>
        <dbReference type="Proteomes" id="UP000242447"/>
    </source>
</evidence>
<sequence>MADAIKITKRAVDALKAKGARYTVWDTELAGFGLRVGASGSKSYVLKYRVGGGRAARVRWGVIGQHGALTPDQAREIAQRWASDVAAGGDPAGDRLEKRKSPTVAELLAEYQASHVEAKNKGSTARNVALLINGLILPALGRLKVADVTTADVARFHSANAKTPYQANRARSVLAKAFGLAETWGYRERNSNPCADVEKYPEKARDRFLSPAEFAALGDVLARAEAGERLPFEKAGKVRMVAISQSAIAAVRLMIFTGARAYSEILSLRWEWIDWHAGRANLPDSKTGKKPLMLPPAALEVLRGLDMPQDGRGFVIRGGNYTDPETPLVNLKDPWNAIRMAAGLPDVRPHDLRHSFASVMVAGGASLPLIGALLGHSDVRTTARYAHLATDPLKAAADHVGGVLASHLKGPDGGAEIVPLHRKG</sequence>
<dbReference type="Gene3D" id="1.10.150.130">
    <property type="match status" value="1"/>
</dbReference>
<dbReference type="SUPFAM" id="SSF56349">
    <property type="entry name" value="DNA breaking-rejoining enzymes"/>
    <property type="match status" value="1"/>
</dbReference>
<protein>
    <submittedName>
        <fullName evidence="6">Phage integrase</fullName>
    </submittedName>
</protein>
<keyword evidence="7" id="KW-1185">Reference proteome</keyword>
<gene>
    <name evidence="6" type="ORF">BVG79_00160</name>
</gene>
<dbReference type="Proteomes" id="UP000242447">
    <property type="component" value="Chromosome"/>
</dbReference>
<proteinExistence type="inferred from homology"/>
<dbReference type="Gene3D" id="3.30.160.390">
    <property type="entry name" value="Integrase, DNA-binding domain"/>
    <property type="match status" value="1"/>
</dbReference>
<dbReference type="PROSITE" id="PS51898">
    <property type="entry name" value="TYR_RECOMBINASE"/>
    <property type="match status" value="1"/>
</dbReference>
<dbReference type="GO" id="GO:0006310">
    <property type="term" value="P:DNA recombination"/>
    <property type="evidence" value="ECO:0007669"/>
    <property type="project" value="UniProtKB-KW"/>
</dbReference>
<accession>A0A1W6NWN9</accession>
<dbReference type="OrthoDB" id="6388170at2"/>
<evidence type="ECO:0000256" key="1">
    <source>
        <dbReference type="ARBA" id="ARBA00008857"/>
    </source>
</evidence>
<dbReference type="AlphaFoldDB" id="A0A1W6NWN9"/>
<evidence type="ECO:0000256" key="2">
    <source>
        <dbReference type="ARBA" id="ARBA00022908"/>
    </source>
</evidence>
<dbReference type="InterPro" id="IPR011010">
    <property type="entry name" value="DNA_brk_join_enz"/>
</dbReference>
<dbReference type="PANTHER" id="PTHR30629:SF2">
    <property type="entry name" value="PROPHAGE INTEGRASE INTS-RELATED"/>
    <property type="match status" value="1"/>
</dbReference>
<comment type="similarity">
    <text evidence="1">Belongs to the 'phage' integrase family.</text>
</comment>
<evidence type="ECO:0000256" key="3">
    <source>
        <dbReference type="ARBA" id="ARBA00023125"/>
    </source>
</evidence>
<dbReference type="InterPro" id="IPR038488">
    <property type="entry name" value="Integrase_DNA-bd_sf"/>
</dbReference>
<feature type="domain" description="Tyr recombinase" evidence="5">
    <location>
        <begin position="204"/>
        <end position="398"/>
    </location>
</feature>
<organism evidence="6 7">
    <name type="scientific">Ketogulonicigenium robustum</name>
    <dbReference type="NCBI Taxonomy" id="92947"/>
    <lineage>
        <taxon>Bacteria</taxon>
        <taxon>Pseudomonadati</taxon>
        <taxon>Pseudomonadota</taxon>
        <taxon>Alphaproteobacteria</taxon>
        <taxon>Rhodobacterales</taxon>
        <taxon>Roseobacteraceae</taxon>
        <taxon>Ketogulonicigenium</taxon>
    </lineage>
</organism>
<dbReference type="InterPro" id="IPR002104">
    <property type="entry name" value="Integrase_catalytic"/>
</dbReference>
<dbReference type="PANTHER" id="PTHR30629">
    <property type="entry name" value="PROPHAGE INTEGRASE"/>
    <property type="match status" value="1"/>
</dbReference>
<dbReference type="CDD" id="cd00796">
    <property type="entry name" value="INT_Rci_Hp1_C"/>
    <property type="match status" value="1"/>
</dbReference>
<dbReference type="EMBL" id="CP019937">
    <property type="protein sequence ID" value="ARO13520.1"/>
    <property type="molecule type" value="Genomic_DNA"/>
</dbReference>
<dbReference type="STRING" id="92947.BVG79_00160"/>
<dbReference type="InterPro" id="IPR050808">
    <property type="entry name" value="Phage_Integrase"/>
</dbReference>
<dbReference type="Pfam" id="PF13356">
    <property type="entry name" value="Arm-DNA-bind_3"/>
    <property type="match status" value="1"/>
</dbReference>
<keyword evidence="3" id="KW-0238">DNA-binding</keyword>